<dbReference type="InterPro" id="IPR000891">
    <property type="entry name" value="PYR_CT"/>
</dbReference>
<dbReference type="KEGG" id="dau:Daud_0409"/>
<keyword evidence="4" id="KW-0670">Pyruvate</keyword>
<keyword evidence="1 2" id="KW-0808">Transferase</keyword>
<dbReference type="OrthoDB" id="9804858at2"/>
<feature type="domain" description="Pyruvate carboxyltransferase" evidence="3">
    <location>
        <begin position="4"/>
        <end position="255"/>
    </location>
</feature>
<sequence length="301" mass="32508">MPQVFLVDTTLRDGEQTPGLVFSTEEKVAVASALDRLGVELIEAGIPAMGVDEQKAVRAVLGAGLRARVLAWNRAHPSDIEASLACGATCLQISFPVSDIHLQHKLGRTRSWLLARLEEVMALAVAPGREVAVGAEDASRADPAFLRLFAKKAEEAGACRLRYCDTVGVLDPFRSRDAVSDLTHKLNIPLEFHAHNDFGMATANTLAAVKGGAAYLDVTVNGLGERAGNASLSAVARGLRQFYGMEVVREETELAMLEGWVNSVRKRAAFFSRDYGLTLGAFNRALRNGEQTRYRLATGTL</sequence>
<proteinExistence type="inferred from homology"/>
<evidence type="ECO:0000313" key="4">
    <source>
        <dbReference type="EMBL" id="ACA58957.1"/>
    </source>
</evidence>
<dbReference type="PANTHER" id="PTHR42880:SF1">
    <property type="entry name" value="ISOPROPYLMALATE_HOMOCITRATE_CITRAMALATE SYNTHASE FAMILY PROTEIN"/>
    <property type="match status" value="1"/>
</dbReference>
<dbReference type="PROSITE" id="PS00816">
    <property type="entry name" value="AIPM_HOMOCIT_SYNTH_2"/>
    <property type="match status" value="1"/>
</dbReference>
<evidence type="ECO:0000313" key="5">
    <source>
        <dbReference type="Proteomes" id="UP000008544"/>
    </source>
</evidence>
<name>B1I1Z4_DESAP</name>
<dbReference type="Pfam" id="PF00682">
    <property type="entry name" value="HMGL-like"/>
    <property type="match status" value="1"/>
</dbReference>
<comment type="similarity">
    <text evidence="2">Belongs to the alpha-IPM synthase/homocitrate synthase family.</text>
</comment>
<dbReference type="Proteomes" id="UP000008544">
    <property type="component" value="Chromosome"/>
</dbReference>
<dbReference type="EMBL" id="CP000860">
    <property type="protein sequence ID" value="ACA58957.1"/>
    <property type="molecule type" value="Genomic_DNA"/>
</dbReference>
<dbReference type="PANTHER" id="PTHR42880">
    <property type="entry name" value="HOMOCITRATE SYNTHASE"/>
    <property type="match status" value="1"/>
</dbReference>
<dbReference type="InterPro" id="IPR002034">
    <property type="entry name" value="AIPM/Hcit_synth_CS"/>
</dbReference>
<dbReference type="eggNOG" id="COG0119">
    <property type="taxonomic scope" value="Bacteria"/>
</dbReference>
<dbReference type="HOGENOM" id="CLU_022158_4_1_9"/>
<accession>B1I1Z4</accession>
<dbReference type="Gene3D" id="3.20.20.70">
    <property type="entry name" value="Aldolase class I"/>
    <property type="match status" value="1"/>
</dbReference>
<dbReference type="InterPro" id="IPR013785">
    <property type="entry name" value="Aldolase_TIM"/>
</dbReference>
<evidence type="ECO:0000256" key="2">
    <source>
        <dbReference type="RuleBase" id="RU003523"/>
    </source>
</evidence>
<dbReference type="PROSITE" id="PS50991">
    <property type="entry name" value="PYR_CT"/>
    <property type="match status" value="1"/>
</dbReference>
<evidence type="ECO:0000259" key="3">
    <source>
        <dbReference type="PROSITE" id="PS50991"/>
    </source>
</evidence>
<dbReference type="InterPro" id="IPR013477">
    <property type="entry name" value="NifV/FrbC"/>
</dbReference>
<dbReference type="STRING" id="477974.Daud_0409"/>
<dbReference type="AlphaFoldDB" id="B1I1Z4"/>
<dbReference type="CDD" id="cd07939">
    <property type="entry name" value="DRE_TIM_NifV"/>
    <property type="match status" value="1"/>
</dbReference>
<dbReference type="PROSITE" id="PS00815">
    <property type="entry name" value="AIPM_HOMOCIT_SYNTH_1"/>
    <property type="match status" value="1"/>
</dbReference>
<dbReference type="SUPFAM" id="SSF51569">
    <property type="entry name" value="Aldolase"/>
    <property type="match status" value="1"/>
</dbReference>
<gene>
    <name evidence="4" type="ordered locus">Daud_0409</name>
</gene>
<dbReference type="GO" id="GO:0019752">
    <property type="term" value="P:carboxylic acid metabolic process"/>
    <property type="evidence" value="ECO:0007669"/>
    <property type="project" value="InterPro"/>
</dbReference>
<reference evidence="5" key="1">
    <citation type="submission" date="2007-10" db="EMBL/GenBank/DDBJ databases">
        <title>Complete sequence of chromosome of Desulforudis audaxviator MP104C.</title>
        <authorList>
            <person name="Copeland A."/>
            <person name="Lucas S."/>
            <person name="Lapidus A."/>
            <person name="Barry K."/>
            <person name="Glavina del Rio T."/>
            <person name="Dalin E."/>
            <person name="Tice H."/>
            <person name="Bruce D."/>
            <person name="Pitluck S."/>
            <person name="Lowry S.R."/>
            <person name="Larimer F."/>
            <person name="Land M.L."/>
            <person name="Hauser L."/>
            <person name="Kyrpides N."/>
            <person name="Ivanova N.N."/>
            <person name="Richardson P."/>
        </authorList>
    </citation>
    <scope>NUCLEOTIDE SEQUENCE [LARGE SCALE GENOMIC DNA]</scope>
    <source>
        <strain evidence="5">MP104C</strain>
    </source>
</reference>
<organism evidence="4 5">
    <name type="scientific">Desulforudis audaxviator (strain MP104C)</name>
    <dbReference type="NCBI Taxonomy" id="477974"/>
    <lineage>
        <taxon>Bacteria</taxon>
        <taxon>Bacillati</taxon>
        <taxon>Bacillota</taxon>
        <taxon>Clostridia</taxon>
        <taxon>Thermoanaerobacterales</taxon>
        <taxon>Candidatus Desulforudaceae</taxon>
        <taxon>Candidatus Desulforudis</taxon>
    </lineage>
</organism>
<evidence type="ECO:0000256" key="1">
    <source>
        <dbReference type="ARBA" id="ARBA00022679"/>
    </source>
</evidence>
<keyword evidence="5" id="KW-1185">Reference proteome</keyword>
<reference evidence="4 5" key="2">
    <citation type="journal article" date="2008" name="Science">
        <title>Environmental genomics reveals a single-species ecosystem deep within Earth.</title>
        <authorList>
            <person name="Chivian D."/>
            <person name="Brodie E.L."/>
            <person name="Alm E.J."/>
            <person name="Culley D.E."/>
            <person name="Dehal P.S."/>
            <person name="Desantis T.Z."/>
            <person name="Gihring T.M."/>
            <person name="Lapidus A."/>
            <person name="Lin L.H."/>
            <person name="Lowry S.R."/>
            <person name="Moser D.P."/>
            <person name="Richardson P.M."/>
            <person name="Southam G."/>
            <person name="Wanger G."/>
            <person name="Pratt L.M."/>
            <person name="Andersen G.L."/>
            <person name="Hazen T.C."/>
            <person name="Brockman F.J."/>
            <person name="Arkin A.P."/>
            <person name="Onstott T.C."/>
        </authorList>
    </citation>
    <scope>NUCLEOTIDE SEQUENCE [LARGE SCALE GENOMIC DNA]</scope>
    <source>
        <strain evidence="4 5">MP104C</strain>
    </source>
</reference>
<dbReference type="GO" id="GO:0046912">
    <property type="term" value="F:acyltransferase activity, acyl groups converted into alkyl on transfer"/>
    <property type="evidence" value="ECO:0007669"/>
    <property type="project" value="InterPro"/>
</dbReference>
<dbReference type="RefSeq" id="WP_012301548.1">
    <property type="nucleotide sequence ID" value="NC_010424.1"/>
</dbReference>
<protein>
    <submittedName>
        <fullName evidence="4">Pyruvate carboxyltransferase</fullName>
    </submittedName>
</protein>